<organism evidence="2 3">
    <name type="scientific">Microcystis phage MaMV-DC</name>
    <dbReference type="NCBI Taxonomy" id="1357715"/>
    <lineage>
        <taxon>Viruses</taxon>
        <taxon>Duplodnaviria</taxon>
        <taxon>Heunggongvirae</taxon>
        <taxon>Uroviricota</taxon>
        <taxon>Caudoviricetes</taxon>
        <taxon>Fukuivirus</taxon>
        <taxon>Fukuivirus MVDC</taxon>
    </lineage>
</organism>
<keyword evidence="1" id="KW-0472">Membrane</keyword>
<reference evidence="2 3" key="1">
    <citation type="submission" date="2013-07" db="EMBL/GenBank/DDBJ databases">
        <title>Sequencing and analysis of the complete genome of Microcystis aeruginosa phage MaMV-DC.</title>
        <authorList>
            <person name="Ou T."/>
            <person name="Li S.H."/>
            <person name="Zhang Q.Y."/>
        </authorList>
    </citation>
    <scope>NUCLEOTIDE SEQUENCE [LARGE SCALE GENOMIC DNA]</scope>
</reference>
<dbReference type="KEGG" id="vg:26643335"/>
<keyword evidence="3" id="KW-1185">Reference proteome</keyword>
<name>A0A075BS76_9CAUD</name>
<evidence type="ECO:0000313" key="2">
    <source>
        <dbReference type="EMBL" id="AGR48722.1"/>
    </source>
</evidence>
<evidence type="ECO:0000313" key="3">
    <source>
        <dbReference type="Proteomes" id="UP000028567"/>
    </source>
</evidence>
<protein>
    <submittedName>
        <fullName evidence="2">Uncharacterized protein</fullName>
    </submittedName>
</protein>
<sequence length="56" mass="6299">MNTKNLAYWYLLIGASYGLTERTIDLAKQGFTLLEIGTIAVIVFTLVCIICVRPYD</sequence>
<proteinExistence type="predicted"/>
<feature type="transmembrane region" description="Helical" evidence="1">
    <location>
        <begin position="36"/>
        <end position="55"/>
    </location>
</feature>
<dbReference type="RefSeq" id="YP_009217841.1">
    <property type="nucleotide sequence ID" value="NC_029002.1"/>
</dbReference>
<dbReference type="Proteomes" id="UP000028567">
    <property type="component" value="Segment"/>
</dbReference>
<keyword evidence="1" id="KW-0812">Transmembrane</keyword>
<dbReference type="GeneID" id="26643335"/>
<evidence type="ECO:0000256" key="1">
    <source>
        <dbReference type="SAM" id="Phobius"/>
    </source>
</evidence>
<keyword evidence="1" id="KW-1133">Transmembrane helix</keyword>
<dbReference type="EMBL" id="KF356199">
    <property type="protein sequence ID" value="AGR48722.1"/>
    <property type="molecule type" value="Genomic_DNA"/>
</dbReference>
<gene>
    <name evidence="2" type="ORF">MaMVDC_157</name>
</gene>
<accession>A0A075BS76</accession>